<evidence type="ECO:0000256" key="1">
    <source>
        <dbReference type="SAM" id="Coils"/>
    </source>
</evidence>
<feature type="coiled-coil region" evidence="1">
    <location>
        <begin position="3"/>
        <end position="47"/>
    </location>
</feature>
<protein>
    <recommendedName>
        <fullName evidence="4">Kinetochore protein SPC25</fullName>
    </recommendedName>
</protein>
<keyword evidence="3" id="KW-1185">Reference proteome</keyword>
<organism evidence="2 3">
    <name type="scientific">Tanacetum coccineum</name>
    <dbReference type="NCBI Taxonomy" id="301880"/>
    <lineage>
        <taxon>Eukaryota</taxon>
        <taxon>Viridiplantae</taxon>
        <taxon>Streptophyta</taxon>
        <taxon>Embryophyta</taxon>
        <taxon>Tracheophyta</taxon>
        <taxon>Spermatophyta</taxon>
        <taxon>Magnoliopsida</taxon>
        <taxon>eudicotyledons</taxon>
        <taxon>Gunneridae</taxon>
        <taxon>Pentapetalae</taxon>
        <taxon>asterids</taxon>
        <taxon>campanulids</taxon>
        <taxon>Asterales</taxon>
        <taxon>Asteraceae</taxon>
        <taxon>Asteroideae</taxon>
        <taxon>Anthemideae</taxon>
        <taxon>Anthemidinae</taxon>
        <taxon>Tanacetum</taxon>
    </lineage>
</organism>
<evidence type="ECO:0000313" key="3">
    <source>
        <dbReference type="Proteomes" id="UP001151760"/>
    </source>
</evidence>
<reference evidence="2" key="1">
    <citation type="journal article" date="2022" name="Int. J. Mol. Sci.">
        <title>Draft Genome of Tanacetum Coccineum: Genomic Comparison of Closely Related Tanacetum-Family Plants.</title>
        <authorList>
            <person name="Yamashiro T."/>
            <person name="Shiraishi A."/>
            <person name="Nakayama K."/>
            <person name="Satake H."/>
        </authorList>
    </citation>
    <scope>NUCLEOTIDE SEQUENCE</scope>
</reference>
<evidence type="ECO:0008006" key="4">
    <source>
        <dbReference type="Google" id="ProtNLM"/>
    </source>
</evidence>
<comment type="caution">
    <text evidence="2">The sequence shown here is derived from an EMBL/GenBank/DDBJ whole genome shotgun (WGS) entry which is preliminary data.</text>
</comment>
<dbReference type="Proteomes" id="UP001151760">
    <property type="component" value="Unassembled WGS sequence"/>
</dbReference>
<reference evidence="2" key="2">
    <citation type="submission" date="2022-01" db="EMBL/GenBank/DDBJ databases">
        <authorList>
            <person name="Yamashiro T."/>
            <person name="Shiraishi A."/>
            <person name="Satake H."/>
            <person name="Nakayama K."/>
        </authorList>
    </citation>
    <scope>NUCLEOTIDE SEQUENCE</scope>
</reference>
<proteinExistence type="predicted"/>
<dbReference type="EMBL" id="BQNB010017967">
    <property type="protein sequence ID" value="GJT69204.1"/>
    <property type="molecule type" value="Genomic_DNA"/>
</dbReference>
<accession>A0ABQ5G0S9</accession>
<evidence type="ECO:0000313" key="2">
    <source>
        <dbReference type="EMBL" id="GJT69204.1"/>
    </source>
</evidence>
<keyword evidence="1" id="KW-0175">Coiled coil</keyword>
<sequence length="139" mass="16172">MTIEEATTQLKEIQRLANLNKAKEESKKQLKRKLSQATIKAQEQKWQEHEAKKAKMLDDYMGIFTRSNDLTITKISYTIDARNILTMRITRDHDPLNLTIKIDSEVAKEMMSEMNFVIEARDDCSKARKIIEQNLDNLG</sequence>
<name>A0ABQ5G0S9_9ASTR</name>
<gene>
    <name evidence="2" type="ORF">Tco_1028490</name>
</gene>